<proteinExistence type="predicted"/>
<evidence type="ECO:0000259" key="2">
    <source>
        <dbReference type="PROSITE" id="PS50011"/>
    </source>
</evidence>
<dbReference type="Proteomes" id="UP000030762">
    <property type="component" value="Unassembled WGS sequence"/>
</dbReference>
<dbReference type="PANTHER" id="PTHR44329">
    <property type="entry name" value="SERINE/THREONINE-PROTEIN KINASE TNNI3K-RELATED"/>
    <property type="match status" value="1"/>
</dbReference>
<accession>T0RBD4</accession>
<protein>
    <submittedName>
        <fullName evidence="3">TKL protein kinase</fullName>
    </submittedName>
</protein>
<dbReference type="Pfam" id="PF07714">
    <property type="entry name" value="PK_Tyr_Ser-Thr"/>
    <property type="match status" value="1"/>
</dbReference>
<dbReference type="OrthoDB" id="4062651at2759"/>
<keyword evidence="3" id="KW-0418">Kinase</keyword>
<dbReference type="PROSITE" id="PS50011">
    <property type="entry name" value="PROTEIN_KINASE_DOM"/>
    <property type="match status" value="1"/>
</dbReference>
<dbReference type="EMBL" id="JH767220">
    <property type="protein sequence ID" value="EQC26862.1"/>
    <property type="molecule type" value="Genomic_DNA"/>
</dbReference>
<dbReference type="InterPro" id="IPR000719">
    <property type="entry name" value="Prot_kinase_dom"/>
</dbReference>
<dbReference type="Gene3D" id="2.60.40.150">
    <property type="entry name" value="C2 domain"/>
    <property type="match status" value="1"/>
</dbReference>
<name>T0RBD4_SAPDV</name>
<dbReference type="GeneID" id="19956098"/>
<dbReference type="InterPro" id="IPR001245">
    <property type="entry name" value="Ser-Thr/Tyr_kinase_cat_dom"/>
</dbReference>
<dbReference type="Gene3D" id="1.10.510.10">
    <property type="entry name" value="Transferase(Phosphotransferase) domain 1"/>
    <property type="match status" value="1"/>
</dbReference>
<feature type="coiled-coil region" evidence="1">
    <location>
        <begin position="62"/>
        <end position="126"/>
    </location>
</feature>
<dbReference type="InterPro" id="IPR051681">
    <property type="entry name" value="Ser/Thr_Kinases-Pseudokinases"/>
</dbReference>
<dbReference type="PANTHER" id="PTHR44329:SF214">
    <property type="entry name" value="PROTEIN KINASE DOMAIN-CONTAINING PROTEIN"/>
    <property type="match status" value="1"/>
</dbReference>
<dbReference type="InterPro" id="IPR011009">
    <property type="entry name" value="Kinase-like_dom_sf"/>
</dbReference>
<keyword evidence="4" id="KW-1185">Reference proteome</keyword>
<dbReference type="InParanoid" id="T0RBD4"/>
<dbReference type="InterPro" id="IPR035892">
    <property type="entry name" value="C2_domain_sf"/>
</dbReference>
<feature type="domain" description="Protein kinase" evidence="2">
    <location>
        <begin position="138"/>
        <end position="408"/>
    </location>
</feature>
<organism evidence="3 4">
    <name type="scientific">Saprolegnia diclina (strain VS20)</name>
    <dbReference type="NCBI Taxonomy" id="1156394"/>
    <lineage>
        <taxon>Eukaryota</taxon>
        <taxon>Sar</taxon>
        <taxon>Stramenopiles</taxon>
        <taxon>Oomycota</taxon>
        <taxon>Saprolegniomycetes</taxon>
        <taxon>Saprolegniales</taxon>
        <taxon>Saprolegniaceae</taxon>
        <taxon>Saprolegnia</taxon>
    </lineage>
</organism>
<dbReference type="RefSeq" id="XP_008619764.1">
    <property type="nucleotide sequence ID" value="XM_008621542.1"/>
</dbReference>
<reference evidence="3 4" key="1">
    <citation type="submission" date="2012-04" db="EMBL/GenBank/DDBJ databases">
        <title>The Genome Sequence of Saprolegnia declina VS20.</title>
        <authorList>
            <consortium name="The Broad Institute Genome Sequencing Platform"/>
            <person name="Russ C."/>
            <person name="Nusbaum C."/>
            <person name="Tyler B."/>
            <person name="van West P."/>
            <person name="Dieguez-Uribeondo J."/>
            <person name="de Bruijn I."/>
            <person name="Tripathy S."/>
            <person name="Jiang R."/>
            <person name="Young S.K."/>
            <person name="Zeng Q."/>
            <person name="Gargeya S."/>
            <person name="Fitzgerald M."/>
            <person name="Haas B."/>
            <person name="Abouelleil A."/>
            <person name="Alvarado L."/>
            <person name="Arachchi H.M."/>
            <person name="Berlin A."/>
            <person name="Chapman S.B."/>
            <person name="Goldberg J."/>
            <person name="Griggs A."/>
            <person name="Gujja S."/>
            <person name="Hansen M."/>
            <person name="Howarth C."/>
            <person name="Imamovic A."/>
            <person name="Larimer J."/>
            <person name="McCowen C."/>
            <person name="Montmayeur A."/>
            <person name="Murphy C."/>
            <person name="Neiman D."/>
            <person name="Pearson M."/>
            <person name="Priest M."/>
            <person name="Roberts A."/>
            <person name="Saif S."/>
            <person name="Shea T."/>
            <person name="Sisk P."/>
            <person name="Sykes S."/>
            <person name="Wortman J."/>
            <person name="Nusbaum C."/>
            <person name="Birren B."/>
        </authorList>
    </citation>
    <scope>NUCLEOTIDE SEQUENCE [LARGE SCALE GENOMIC DNA]</scope>
    <source>
        <strain evidence="3 4">VS20</strain>
    </source>
</reference>
<dbReference type="CDD" id="cd00030">
    <property type="entry name" value="C2"/>
    <property type="match status" value="1"/>
</dbReference>
<evidence type="ECO:0000256" key="1">
    <source>
        <dbReference type="SAM" id="Coils"/>
    </source>
</evidence>
<dbReference type="SUPFAM" id="SSF49562">
    <property type="entry name" value="C2 domain (Calcium/lipid-binding domain, CaLB)"/>
    <property type="match status" value="1"/>
</dbReference>
<evidence type="ECO:0000313" key="3">
    <source>
        <dbReference type="EMBL" id="EQC26862.1"/>
    </source>
</evidence>
<dbReference type="SUPFAM" id="SSF56112">
    <property type="entry name" value="Protein kinase-like (PK-like)"/>
    <property type="match status" value="1"/>
</dbReference>
<sequence length="589" mass="65363">MDTSLMCEVCNVPNDIMSPCCKRCKQPVRSDSEKLLILLKRFDRFSTLQASPEPPAKIEAELDATKASLSSVAAERDQLQRENYELTRRLQQLSSFDKEPEYEDKIHALESQLQELQSSQQSFAANLHMLTFIPAAHFKLQRSIPTSSSSVFQLDVGTIDGKPVVRKQLFRTDPRDAVVVTFKESIALLAKLGGADGTVVSLLGTSGLAQGHTQVYLEYLELGDLHSVLRAGTSLSWATRLRIALHVARAVSQLHGLDLVHKRIHSSHVLLGAGYEAKLSGWTQARATTLLDEQTDLRWAAPELFSDRTLPTAKADMYSLGLLLVELDTAETPYAHVRDRRGKPVGDLTLIDLLRRATPSDLVLQHAFRDSPDWYRSLATRCTDLDPRRRPSAIEVVRLLEGRLFPELHTTSALPPLVLCVTVQSASSLLHVADMGDAPPFVSVHLHDATATTTVSLGGDYAWDETFEFSALHLMESTLEAQIRYGPNGQIGVVHVALAKVMDELDELQAWTRWLPVQSRGDPHGYLVLKLELKGDVEGWIGAYVQSLPRLQDAKEPALQAKISRATTVYQTLKARRSIVRQGGSRLRP</sequence>
<dbReference type="OMA" id="FDKEPEY"/>
<keyword evidence="1" id="KW-0175">Coiled coil</keyword>
<keyword evidence="3" id="KW-0808">Transferase</keyword>
<dbReference type="GO" id="GO:0004674">
    <property type="term" value="F:protein serine/threonine kinase activity"/>
    <property type="evidence" value="ECO:0007669"/>
    <property type="project" value="TreeGrafter"/>
</dbReference>
<dbReference type="GO" id="GO:0005524">
    <property type="term" value="F:ATP binding"/>
    <property type="evidence" value="ECO:0007669"/>
    <property type="project" value="InterPro"/>
</dbReference>
<gene>
    <name evidence="3" type="ORF">SDRG_15371</name>
</gene>
<dbReference type="VEuPathDB" id="FungiDB:SDRG_15371"/>
<dbReference type="AlphaFoldDB" id="T0RBD4"/>
<evidence type="ECO:0000313" key="4">
    <source>
        <dbReference type="Proteomes" id="UP000030762"/>
    </source>
</evidence>